<dbReference type="EMBL" id="CP042997">
    <property type="protein sequence ID" value="QEH32402.1"/>
    <property type="molecule type" value="Genomic_DNA"/>
</dbReference>
<dbReference type="RefSeq" id="WP_148591552.1">
    <property type="nucleotide sequence ID" value="NZ_CP042997.1"/>
</dbReference>
<name>A0A5B9VVY7_9BACT</name>
<dbReference type="Pfam" id="PF04055">
    <property type="entry name" value="Radical_SAM"/>
    <property type="match status" value="1"/>
</dbReference>
<sequence>MIEHPPDDGTAYPRTMIIESSSRCNFLCPLCLWTHNRHHGYLSAETYARFIEQAAPFLQRVCFAGRGEPTLNPRLAEILAISARSGVVTDLATNGSSLIRDGDALLDTGIDAVNVSIEADTADDFVRYRIRGDFDSVVEGMRRIALRKRQRGLDRPRLRTCSTIFGYNEDRLDRLREFFASLGFEEFIFKSAHLGHGQLEESEDSLRERWLPSNPRLRRSQFNEAAGPTAIHCSFLTQAHLLWNGDIGRCAIDHESMVVGNILEASFDEIWRGPRSLEVARTVVEGRFPKCASCTFSGRSRSESGRELYVL</sequence>
<gene>
    <name evidence="8" type="ORF">OJF2_08720</name>
</gene>
<evidence type="ECO:0000256" key="2">
    <source>
        <dbReference type="ARBA" id="ARBA00022485"/>
    </source>
</evidence>
<dbReference type="GO" id="GO:0003824">
    <property type="term" value="F:catalytic activity"/>
    <property type="evidence" value="ECO:0007669"/>
    <property type="project" value="InterPro"/>
</dbReference>
<evidence type="ECO:0000313" key="8">
    <source>
        <dbReference type="EMBL" id="QEH32402.1"/>
    </source>
</evidence>
<keyword evidence="6" id="KW-0411">Iron-sulfur</keyword>
<dbReference type="PANTHER" id="PTHR11228">
    <property type="entry name" value="RADICAL SAM DOMAIN PROTEIN"/>
    <property type="match status" value="1"/>
</dbReference>
<dbReference type="InterPro" id="IPR013785">
    <property type="entry name" value="Aldolase_TIM"/>
</dbReference>
<keyword evidence="2" id="KW-0004">4Fe-4S</keyword>
<evidence type="ECO:0000256" key="6">
    <source>
        <dbReference type="ARBA" id="ARBA00023014"/>
    </source>
</evidence>
<evidence type="ECO:0000313" key="9">
    <source>
        <dbReference type="Proteomes" id="UP000324233"/>
    </source>
</evidence>
<proteinExistence type="predicted"/>
<evidence type="ECO:0000256" key="1">
    <source>
        <dbReference type="ARBA" id="ARBA00001966"/>
    </source>
</evidence>
<dbReference type="Pfam" id="PF13186">
    <property type="entry name" value="SPASM"/>
    <property type="match status" value="1"/>
</dbReference>
<comment type="cofactor">
    <cofactor evidence="1">
        <name>[4Fe-4S] cluster</name>
        <dbReference type="ChEBI" id="CHEBI:49883"/>
    </cofactor>
</comment>
<dbReference type="InterPro" id="IPR050377">
    <property type="entry name" value="Radical_SAM_PqqE_MftC-like"/>
</dbReference>
<reference evidence="8 9" key="1">
    <citation type="submission" date="2019-08" db="EMBL/GenBank/DDBJ databases">
        <title>Deep-cultivation of Planctomycetes and their phenomic and genomic characterization uncovers novel biology.</title>
        <authorList>
            <person name="Wiegand S."/>
            <person name="Jogler M."/>
            <person name="Boedeker C."/>
            <person name="Pinto D."/>
            <person name="Vollmers J."/>
            <person name="Rivas-Marin E."/>
            <person name="Kohn T."/>
            <person name="Peeters S.H."/>
            <person name="Heuer A."/>
            <person name="Rast P."/>
            <person name="Oberbeckmann S."/>
            <person name="Bunk B."/>
            <person name="Jeske O."/>
            <person name="Meyerdierks A."/>
            <person name="Storesund J.E."/>
            <person name="Kallscheuer N."/>
            <person name="Luecker S."/>
            <person name="Lage O.M."/>
            <person name="Pohl T."/>
            <person name="Merkel B.J."/>
            <person name="Hornburger P."/>
            <person name="Mueller R.-W."/>
            <person name="Bruemmer F."/>
            <person name="Labrenz M."/>
            <person name="Spormann A.M."/>
            <person name="Op den Camp H."/>
            <person name="Overmann J."/>
            <person name="Amann R."/>
            <person name="Jetten M.S.M."/>
            <person name="Mascher T."/>
            <person name="Medema M.H."/>
            <person name="Devos D.P."/>
            <person name="Kaster A.-K."/>
            <person name="Ovreas L."/>
            <person name="Rohde M."/>
            <person name="Galperin M.Y."/>
            <person name="Jogler C."/>
        </authorList>
    </citation>
    <scope>NUCLEOTIDE SEQUENCE [LARGE SCALE GENOMIC DNA]</scope>
    <source>
        <strain evidence="8 9">OJF2</strain>
    </source>
</reference>
<keyword evidence="9" id="KW-1185">Reference proteome</keyword>
<dbReference type="SFLD" id="SFLDG01067">
    <property type="entry name" value="SPASM/twitch_domain_containing"/>
    <property type="match status" value="1"/>
</dbReference>
<evidence type="ECO:0000256" key="4">
    <source>
        <dbReference type="ARBA" id="ARBA00022723"/>
    </source>
</evidence>
<dbReference type="KEGG" id="agv:OJF2_08720"/>
<dbReference type="CDD" id="cd01335">
    <property type="entry name" value="Radical_SAM"/>
    <property type="match status" value="1"/>
</dbReference>
<dbReference type="PROSITE" id="PS51918">
    <property type="entry name" value="RADICAL_SAM"/>
    <property type="match status" value="1"/>
</dbReference>
<keyword evidence="3" id="KW-0949">S-adenosyl-L-methionine</keyword>
<dbReference type="InterPro" id="IPR058240">
    <property type="entry name" value="rSAM_sf"/>
</dbReference>
<dbReference type="OrthoDB" id="9808591at2"/>
<dbReference type="SFLD" id="SFLDS00029">
    <property type="entry name" value="Radical_SAM"/>
    <property type="match status" value="1"/>
</dbReference>
<organism evidence="8 9">
    <name type="scientific">Aquisphaera giovannonii</name>
    <dbReference type="NCBI Taxonomy" id="406548"/>
    <lineage>
        <taxon>Bacteria</taxon>
        <taxon>Pseudomonadati</taxon>
        <taxon>Planctomycetota</taxon>
        <taxon>Planctomycetia</taxon>
        <taxon>Isosphaerales</taxon>
        <taxon>Isosphaeraceae</taxon>
        <taxon>Aquisphaera</taxon>
    </lineage>
</organism>
<dbReference type="SUPFAM" id="SSF102114">
    <property type="entry name" value="Radical SAM enzymes"/>
    <property type="match status" value="1"/>
</dbReference>
<dbReference type="GO" id="GO:0046872">
    <property type="term" value="F:metal ion binding"/>
    <property type="evidence" value="ECO:0007669"/>
    <property type="project" value="UniProtKB-KW"/>
</dbReference>
<keyword evidence="4" id="KW-0479">Metal-binding</keyword>
<accession>A0A5B9VVY7</accession>
<keyword evidence="5" id="KW-0408">Iron</keyword>
<dbReference type="AlphaFoldDB" id="A0A5B9VVY7"/>
<evidence type="ECO:0000256" key="5">
    <source>
        <dbReference type="ARBA" id="ARBA00023004"/>
    </source>
</evidence>
<protein>
    <submittedName>
        <fullName evidence="8">Molybdenum cofactor biosynthesis protein A</fullName>
    </submittedName>
</protein>
<dbReference type="InterPro" id="IPR007197">
    <property type="entry name" value="rSAM"/>
</dbReference>
<dbReference type="Proteomes" id="UP000324233">
    <property type="component" value="Chromosome"/>
</dbReference>
<evidence type="ECO:0000259" key="7">
    <source>
        <dbReference type="PROSITE" id="PS51918"/>
    </source>
</evidence>
<feature type="domain" description="Radical SAM core" evidence="7">
    <location>
        <begin position="10"/>
        <end position="223"/>
    </location>
</feature>
<dbReference type="SFLD" id="SFLDG01387">
    <property type="entry name" value="BtrN-like_SPASM_domain_contain"/>
    <property type="match status" value="1"/>
</dbReference>
<evidence type="ECO:0000256" key="3">
    <source>
        <dbReference type="ARBA" id="ARBA00022691"/>
    </source>
</evidence>
<dbReference type="GO" id="GO:0051536">
    <property type="term" value="F:iron-sulfur cluster binding"/>
    <property type="evidence" value="ECO:0007669"/>
    <property type="project" value="UniProtKB-KW"/>
</dbReference>
<dbReference type="InterPro" id="IPR034391">
    <property type="entry name" value="AdoMet-like_SPASM_containing"/>
</dbReference>
<dbReference type="Gene3D" id="3.20.20.70">
    <property type="entry name" value="Aldolase class I"/>
    <property type="match status" value="1"/>
</dbReference>
<dbReference type="PANTHER" id="PTHR11228:SF34">
    <property type="entry name" value="TUNGSTEN-CONTAINING ALDEHYDE FERREDOXIN OXIDOREDUCTASE COFACTOR MODIFYING PROTEIN"/>
    <property type="match status" value="1"/>
</dbReference>
<dbReference type="InterPro" id="IPR023885">
    <property type="entry name" value="4Fe4S-binding_SPASM_dom"/>
</dbReference>
<dbReference type="CDD" id="cd21109">
    <property type="entry name" value="SPASM"/>
    <property type="match status" value="1"/>
</dbReference>